<gene>
    <name evidence="1" type="ORF">DXZ20_22805</name>
</gene>
<comment type="caution">
    <text evidence="1">The sequence shown here is derived from an EMBL/GenBank/DDBJ whole genome shotgun (WGS) entry which is preliminary data.</text>
</comment>
<dbReference type="RefSeq" id="WP_163667351.1">
    <property type="nucleotide sequence ID" value="NZ_QXHD01000004.1"/>
</dbReference>
<dbReference type="AlphaFoldDB" id="A0A6M0RRL9"/>
<evidence type="ECO:0000313" key="2">
    <source>
        <dbReference type="Proteomes" id="UP000481033"/>
    </source>
</evidence>
<dbReference type="EMBL" id="QXHD01000004">
    <property type="protein sequence ID" value="NEZ58422.1"/>
    <property type="molecule type" value="Genomic_DNA"/>
</dbReference>
<accession>A0A6M0RRL9</accession>
<proteinExistence type="predicted"/>
<sequence length="177" mass="19265">MLEKLFTGTAVGFIALLALVKSTYASPSEPVTVDVYGSSYSVELDHEATDQVLRNQPWWGNKALASELCEALVYEGEDIASVGFNTMEISGEDYIEAYLVMPLTTCSGPVLISQADIGQMTGGTFFVVSGNVCFTSNSETLSAQVRKNHPLSQNLYITPQNVSVLNCGYFNNSILYY</sequence>
<organism evidence="1 2">
    <name type="scientific">Adonisia turfae CCMR0081</name>
    <dbReference type="NCBI Taxonomy" id="2292702"/>
    <lineage>
        <taxon>Bacteria</taxon>
        <taxon>Bacillati</taxon>
        <taxon>Cyanobacteriota</taxon>
        <taxon>Adonisia</taxon>
        <taxon>Adonisia turfae</taxon>
    </lineage>
</organism>
<protein>
    <submittedName>
        <fullName evidence="1">Uncharacterized protein</fullName>
    </submittedName>
</protein>
<reference evidence="1 2" key="1">
    <citation type="journal article" date="2020" name="Microb. Ecol.">
        <title>Ecogenomics of the Marine Benthic Filamentous Cyanobacterium Adonisia.</title>
        <authorList>
            <person name="Walter J.M."/>
            <person name="Coutinho F.H."/>
            <person name="Leomil L."/>
            <person name="Hargreaves P.I."/>
            <person name="Campeao M.E."/>
            <person name="Vieira V.V."/>
            <person name="Silva B.S."/>
            <person name="Fistarol G.O."/>
            <person name="Salomon P.S."/>
            <person name="Sawabe T."/>
            <person name="Mino S."/>
            <person name="Hosokawa M."/>
            <person name="Miyashita H."/>
            <person name="Maruyama F."/>
            <person name="van Verk M.C."/>
            <person name="Dutilh B.E."/>
            <person name="Thompson C.C."/>
            <person name="Thompson F.L."/>
        </authorList>
    </citation>
    <scope>NUCLEOTIDE SEQUENCE [LARGE SCALE GENOMIC DNA]</scope>
    <source>
        <strain evidence="1 2">CCMR0081</strain>
    </source>
</reference>
<name>A0A6M0RRL9_9CYAN</name>
<dbReference type="Proteomes" id="UP000481033">
    <property type="component" value="Unassembled WGS sequence"/>
</dbReference>
<keyword evidence="2" id="KW-1185">Reference proteome</keyword>
<evidence type="ECO:0000313" key="1">
    <source>
        <dbReference type="EMBL" id="NEZ58422.1"/>
    </source>
</evidence>